<dbReference type="Proteomes" id="UP000436522">
    <property type="component" value="Unassembled WGS sequence"/>
</dbReference>
<organism evidence="1 2">
    <name type="scientific">Roseobacter cerasinus</name>
    <dbReference type="NCBI Taxonomy" id="2602289"/>
    <lineage>
        <taxon>Bacteria</taxon>
        <taxon>Pseudomonadati</taxon>
        <taxon>Pseudomonadota</taxon>
        <taxon>Alphaproteobacteria</taxon>
        <taxon>Rhodobacterales</taxon>
        <taxon>Roseobacteraceae</taxon>
        <taxon>Roseobacter</taxon>
    </lineage>
</organism>
<proteinExistence type="predicted"/>
<dbReference type="EMBL" id="BLIV01000005">
    <property type="protein sequence ID" value="GFE50964.1"/>
    <property type="molecule type" value="Genomic_DNA"/>
</dbReference>
<comment type="caution">
    <text evidence="1">The sequence shown here is derived from an EMBL/GenBank/DDBJ whole genome shotgun (WGS) entry which is preliminary data.</text>
</comment>
<keyword evidence="2" id="KW-1185">Reference proteome</keyword>
<accession>A0A640VTQ1</accession>
<name>A0A640VTQ1_9RHOB</name>
<reference evidence="1 2" key="1">
    <citation type="submission" date="2019-12" db="EMBL/GenBank/DDBJ databases">
        <title>Roseobacter cerasinus sp. nov., isolated from seawater around aquaculture.</title>
        <authorList>
            <person name="Muramatsu S."/>
            <person name="Takabe Y."/>
            <person name="Mori K."/>
            <person name="Takaichi S."/>
            <person name="Hanada S."/>
        </authorList>
    </citation>
    <scope>NUCLEOTIDE SEQUENCE [LARGE SCALE GENOMIC DNA]</scope>
    <source>
        <strain evidence="1 2">AI77</strain>
    </source>
</reference>
<evidence type="ECO:0000313" key="1">
    <source>
        <dbReference type="EMBL" id="GFE50964.1"/>
    </source>
</evidence>
<evidence type="ECO:0000313" key="2">
    <source>
        <dbReference type="Proteomes" id="UP000436522"/>
    </source>
</evidence>
<sequence length="147" mass="17117">MHWEATNMIAKPSMEDIKYKERFEAGQVGPSEFRHRDHLRLVYVYLCENSVETANDQMRRSITKFLKNNDVPASKYHETLTLSWTQAVKHFMVQAGAPASFDEFIAFDARLLDTNIMLTHYDPDTLFSDRARSEFIPPDVEPVPQYT</sequence>
<dbReference type="AlphaFoldDB" id="A0A640VTQ1"/>
<gene>
    <name evidence="1" type="ORF">So717_27170</name>
</gene>
<protein>
    <submittedName>
        <fullName evidence="1">Uncharacterized protein</fullName>
    </submittedName>
</protein>